<dbReference type="GO" id="GO:0004364">
    <property type="term" value="F:glutathione transferase activity"/>
    <property type="evidence" value="ECO:0007669"/>
    <property type="project" value="TreeGrafter"/>
</dbReference>
<dbReference type="SUPFAM" id="SSF47616">
    <property type="entry name" value="GST C-terminal domain-like"/>
    <property type="match status" value="2"/>
</dbReference>
<dbReference type="Pfam" id="PF13417">
    <property type="entry name" value="GST_N_3"/>
    <property type="match status" value="1"/>
</dbReference>
<dbReference type="PROSITE" id="PS50404">
    <property type="entry name" value="GST_NTER"/>
    <property type="match status" value="2"/>
</dbReference>
<dbReference type="PANTHER" id="PTHR43917">
    <property type="match status" value="1"/>
</dbReference>
<organism evidence="5 6">
    <name type="scientific">Balaenoptera musculus</name>
    <name type="common">Blue whale</name>
    <dbReference type="NCBI Taxonomy" id="9771"/>
    <lineage>
        <taxon>Eukaryota</taxon>
        <taxon>Metazoa</taxon>
        <taxon>Chordata</taxon>
        <taxon>Craniata</taxon>
        <taxon>Vertebrata</taxon>
        <taxon>Euteleostomi</taxon>
        <taxon>Mammalia</taxon>
        <taxon>Eutheria</taxon>
        <taxon>Laurasiatheria</taxon>
        <taxon>Artiodactyla</taxon>
        <taxon>Whippomorpha</taxon>
        <taxon>Cetacea</taxon>
        <taxon>Mysticeti</taxon>
        <taxon>Balaenopteridae</taxon>
        <taxon>Balaenoptera</taxon>
    </lineage>
</organism>
<dbReference type="InterPro" id="IPR004045">
    <property type="entry name" value="Glutathione_S-Trfase_N"/>
</dbReference>
<dbReference type="InterPro" id="IPR036249">
    <property type="entry name" value="Thioredoxin-like_sf"/>
</dbReference>
<gene>
    <name evidence="6" type="primary">LOC118906906</name>
</gene>
<protein>
    <submittedName>
        <fullName evidence="6">Glutathione S-transferase theta-4 isoform X1</fullName>
    </submittedName>
</protein>
<dbReference type="InterPro" id="IPR040075">
    <property type="entry name" value="GST_N_Theta"/>
</dbReference>
<dbReference type="InterPro" id="IPR051369">
    <property type="entry name" value="GST_Theta"/>
</dbReference>
<comment type="subcellular location">
    <subcellularLocation>
        <location evidence="1">Cytoplasm</location>
    </subcellularLocation>
</comment>
<dbReference type="GeneID" id="118906906"/>
<dbReference type="InterPro" id="IPR010987">
    <property type="entry name" value="Glutathione-S-Trfase_C-like"/>
</dbReference>
<name>A0A8B8ZDD9_BALMU</name>
<dbReference type="InterPro" id="IPR004046">
    <property type="entry name" value="GST_C"/>
</dbReference>
<dbReference type="RefSeq" id="XP_036730721.1">
    <property type="nucleotide sequence ID" value="XM_036874826.1"/>
</dbReference>
<proteinExistence type="predicted"/>
<evidence type="ECO:0000259" key="4">
    <source>
        <dbReference type="PROSITE" id="PS50405"/>
    </source>
</evidence>
<dbReference type="Proteomes" id="UP000694857">
    <property type="component" value="Chromosome 14"/>
</dbReference>
<reference evidence="6" key="1">
    <citation type="submission" date="2025-08" db="UniProtKB">
        <authorList>
            <consortium name="RefSeq"/>
        </authorList>
    </citation>
    <scope>IDENTIFICATION</scope>
    <source>
        <tissue evidence="6">Epidermis and Blubber</tissue>
    </source>
</reference>
<dbReference type="FunFam" id="3.40.30.10:FF:000196">
    <property type="entry name" value="Glutathione S-transferase theta-4"/>
    <property type="match status" value="1"/>
</dbReference>
<dbReference type="SFLD" id="SFLDS00019">
    <property type="entry name" value="Glutathione_Transferase_(cytos"/>
    <property type="match status" value="1"/>
</dbReference>
<accession>A0A8B8ZDD9</accession>
<dbReference type="InterPro" id="IPR036282">
    <property type="entry name" value="Glutathione-S-Trfase_C_sf"/>
</dbReference>
<evidence type="ECO:0000313" key="5">
    <source>
        <dbReference type="Proteomes" id="UP000694857"/>
    </source>
</evidence>
<dbReference type="AlphaFoldDB" id="A0A8B8ZDD9"/>
<dbReference type="Gene3D" id="1.20.1050.10">
    <property type="match status" value="3"/>
</dbReference>
<keyword evidence="2" id="KW-0963">Cytoplasm</keyword>
<dbReference type="GO" id="GO:0006749">
    <property type="term" value="P:glutathione metabolic process"/>
    <property type="evidence" value="ECO:0007669"/>
    <property type="project" value="TreeGrafter"/>
</dbReference>
<evidence type="ECO:0000259" key="3">
    <source>
        <dbReference type="PROSITE" id="PS50404"/>
    </source>
</evidence>
<dbReference type="PANTHER" id="PTHR43917:SF13">
    <property type="entry name" value="GLUTATHIONE S-TRANSFERASE THETA-4-RELATED"/>
    <property type="match status" value="1"/>
</dbReference>
<dbReference type="CDD" id="cd03050">
    <property type="entry name" value="GST_N_Theta"/>
    <property type="match status" value="1"/>
</dbReference>
<dbReference type="PROSITE" id="PS50405">
    <property type="entry name" value="GST_CTER"/>
    <property type="match status" value="1"/>
</dbReference>
<evidence type="ECO:0000256" key="1">
    <source>
        <dbReference type="ARBA" id="ARBA00004496"/>
    </source>
</evidence>
<evidence type="ECO:0000256" key="2">
    <source>
        <dbReference type="ARBA" id="ARBA00022490"/>
    </source>
</evidence>
<dbReference type="KEGG" id="bmus:118906906"/>
<dbReference type="Gene3D" id="3.40.30.10">
    <property type="entry name" value="Glutaredoxin"/>
    <property type="match status" value="2"/>
</dbReference>
<dbReference type="SFLD" id="SFLDG00358">
    <property type="entry name" value="Main_(cytGST)"/>
    <property type="match status" value="1"/>
</dbReference>
<feature type="domain" description="GST C-terminal" evidence="4">
    <location>
        <begin position="184"/>
        <end position="321"/>
    </location>
</feature>
<dbReference type="OrthoDB" id="422574at2759"/>
<keyword evidence="5" id="KW-1185">Reference proteome</keyword>
<feature type="domain" description="GST N-terminal" evidence="3">
    <location>
        <begin position="97"/>
        <end position="178"/>
    </location>
</feature>
<dbReference type="Pfam" id="PF00043">
    <property type="entry name" value="GST_C"/>
    <property type="match status" value="1"/>
</dbReference>
<dbReference type="InterPro" id="IPR040079">
    <property type="entry name" value="Glutathione_S-Trfase"/>
</dbReference>
<sequence length="402" mass="46039">MRHASKRRAVWREHLKPEFLKVNPLGKVPALRDGDFLVAERQPVDAVQLEQLLGKLTPALQHLDQEVLAARPFLATEQVSLADLMAFTELMQQGPSMGLELYLDLLSASCRAVYIFARKNSIPFDFQFVDLLKGHHHSKEYIEINPLRKLPSLKDGTFVLSESVAILFYLCRKYSAPSHWYPPDLHTRARVDEFMAWQHTAIQLPMNKILWIKLLIPMIAGEEVPAEKTEQVLAEVKNNLKLFEEKFLQEKMFITGDNISLADLVALVEMMQELEGQRGTRRRTQCFLVSRPGSWMPPPPAGLSGNCPEASKVSFQPKCLFSRAPDRWLCRAAPWLWPVAGNHNVFLSSSKLAEWRMRVELAIGSGLFWEAHDRLVKLVEWDCSTLDPMVKERICDLLQKFK</sequence>
<evidence type="ECO:0000313" key="6">
    <source>
        <dbReference type="RefSeq" id="XP_036730721.1"/>
    </source>
</evidence>
<dbReference type="SUPFAM" id="SSF52833">
    <property type="entry name" value="Thioredoxin-like"/>
    <property type="match status" value="2"/>
</dbReference>
<feature type="domain" description="GST N-terminal" evidence="3">
    <location>
        <begin position="1"/>
        <end position="71"/>
    </location>
</feature>
<dbReference type="GO" id="GO:0005737">
    <property type="term" value="C:cytoplasm"/>
    <property type="evidence" value="ECO:0007669"/>
    <property type="project" value="UniProtKB-SubCell"/>
</dbReference>